<dbReference type="RefSeq" id="XP_022303397.1">
    <property type="nucleotide sequence ID" value="XM_022447689.1"/>
</dbReference>
<accession>A0A8B8BJ65</accession>
<gene>
    <name evidence="2" type="primary">LOC111110991</name>
</gene>
<keyword evidence="1" id="KW-1185">Reference proteome</keyword>
<dbReference type="KEGG" id="cvn:111110991"/>
<protein>
    <submittedName>
        <fullName evidence="2">Interferon-induced protein 44-like</fullName>
    </submittedName>
</protein>
<dbReference type="OrthoDB" id="25620at2759"/>
<dbReference type="AlphaFoldDB" id="A0A8B8BJ65"/>
<sequence length="243" mass="27602">MFGGVGAGKSSFLNTVVTALMNDNQVHRQYRTAPPRAKSKTQKLQLQKLKIDGSRVLPIKLFDCPGIDGVEYERMDQQVLRAIINGRIRSNAKFDSSGIRKIKETEHNEDPDHKDVIHCIIYVIKATTNMKDPGNQALSKLKAFQEEYKGPADIHEFAFVTAIDCIGVPNSDLEHVFMYKSVKDICKDVSEFFRIDMCHVHPIANYAEEDMTNMAKNTMSLMALWDVVNTGKLEIEQRYEQAF</sequence>
<dbReference type="InterPro" id="IPR027417">
    <property type="entry name" value="P-loop_NTPase"/>
</dbReference>
<evidence type="ECO:0000313" key="2">
    <source>
        <dbReference type="RefSeq" id="XP_022303397.1"/>
    </source>
</evidence>
<proteinExistence type="predicted"/>
<dbReference type="CDD" id="cd00882">
    <property type="entry name" value="Ras_like_GTPase"/>
    <property type="match status" value="1"/>
</dbReference>
<organism evidence="1 2">
    <name type="scientific">Crassostrea virginica</name>
    <name type="common">Eastern oyster</name>
    <dbReference type="NCBI Taxonomy" id="6565"/>
    <lineage>
        <taxon>Eukaryota</taxon>
        <taxon>Metazoa</taxon>
        <taxon>Spiralia</taxon>
        <taxon>Lophotrochozoa</taxon>
        <taxon>Mollusca</taxon>
        <taxon>Bivalvia</taxon>
        <taxon>Autobranchia</taxon>
        <taxon>Pteriomorphia</taxon>
        <taxon>Ostreida</taxon>
        <taxon>Ostreoidea</taxon>
        <taxon>Ostreidae</taxon>
        <taxon>Crassostrea</taxon>
    </lineage>
</organism>
<dbReference type="Gene3D" id="3.40.50.300">
    <property type="entry name" value="P-loop containing nucleotide triphosphate hydrolases"/>
    <property type="match status" value="1"/>
</dbReference>
<dbReference type="SUPFAM" id="SSF52540">
    <property type="entry name" value="P-loop containing nucleoside triphosphate hydrolases"/>
    <property type="match status" value="1"/>
</dbReference>
<name>A0A8B8BJ65_CRAVI</name>
<reference evidence="2" key="1">
    <citation type="submission" date="2025-08" db="UniProtKB">
        <authorList>
            <consortium name="RefSeq"/>
        </authorList>
    </citation>
    <scope>IDENTIFICATION</scope>
    <source>
        <tissue evidence="2">Whole sample</tissue>
    </source>
</reference>
<evidence type="ECO:0000313" key="1">
    <source>
        <dbReference type="Proteomes" id="UP000694844"/>
    </source>
</evidence>
<dbReference type="Proteomes" id="UP000694844">
    <property type="component" value="Chromosome 9"/>
</dbReference>
<dbReference type="GeneID" id="111110991"/>